<dbReference type="InterPro" id="IPR044926">
    <property type="entry name" value="RGS_subdomain_2"/>
</dbReference>
<keyword evidence="6" id="KW-1185">Reference proteome</keyword>
<dbReference type="PROSITE" id="PS50085">
    <property type="entry name" value="RAPGAP"/>
    <property type="match status" value="1"/>
</dbReference>
<feature type="region of interest" description="Disordered" evidence="2">
    <location>
        <begin position="1005"/>
        <end position="1028"/>
    </location>
</feature>
<dbReference type="HOGENOM" id="CLU_001406_1_0_1"/>
<feature type="domain" description="RGS" evidence="4">
    <location>
        <begin position="874"/>
        <end position="984"/>
    </location>
</feature>
<dbReference type="EMBL" id="GL376638">
    <property type="status" value="NOT_ANNOTATED_CDS"/>
    <property type="molecule type" value="Genomic_DNA"/>
</dbReference>
<dbReference type="PROSITE" id="PS50132">
    <property type="entry name" value="RGS"/>
    <property type="match status" value="1"/>
</dbReference>
<evidence type="ECO:0000259" key="4">
    <source>
        <dbReference type="PROSITE" id="PS50132"/>
    </source>
</evidence>
<dbReference type="PANTHER" id="PTHR10063">
    <property type="entry name" value="TUBERIN"/>
    <property type="match status" value="1"/>
</dbReference>
<dbReference type="Gene3D" id="1.10.167.10">
    <property type="entry name" value="Regulator of G-protein Signalling 4, domain 2"/>
    <property type="match status" value="1"/>
</dbReference>
<dbReference type="SUPFAM" id="SSF48097">
    <property type="entry name" value="Regulator of G-protein signaling, RGS"/>
    <property type="match status" value="1"/>
</dbReference>
<dbReference type="InterPro" id="IPR016137">
    <property type="entry name" value="RGS"/>
</dbReference>
<dbReference type="Proteomes" id="UP000019132">
    <property type="component" value="Unassembled WGS sequence"/>
</dbReference>
<dbReference type="PANTHER" id="PTHR10063:SF11">
    <property type="entry name" value="RHO GTPASE-ACTIVATING PROTEIN CG5521-RELATED"/>
    <property type="match status" value="1"/>
</dbReference>
<evidence type="ECO:0000259" key="3">
    <source>
        <dbReference type="PROSITE" id="PS50085"/>
    </source>
</evidence>
<dbReference type="GO" id="GO:0051056">
    <property type="term" value="P:regulation of small GTPase mediated signal transduction"/>
    <property type="evidence" value="ECO:0007669"/>
    <property type="project" value="InterPro"/>
</dbReference>
<feature type="region of interest" description="Disordered" evidence="2">
    <location>
        <begin position="1373"/>
        <end position="1393"/>
    </location>
</feature>
<evidence type="ECO:0000313" key="6">
    <source>
        <dbReference type="Proteomes" id="UP000019132"/>
    </source>
</evidence>
<dbReference type="GO" id="GO:0005096">
    <property type="term" value="F:GTPase activator activity"/>
    <property type="evidence" value="ECO:0007669"/>
    <property type="project" value="UniProtKB-KW"/>
</dbReference>
<dbReference type="GO" id="GO:0005737">
    <property type="term" value="C:cytoplasm"/>
    <property type="evidence" value="ECO:0007669"/>
    <property type="project" value="TreeGrafter"/>
</dbReference>
<reference evidence="5" key="3">
    <citation type="submission" date="2015-02" db="UniProtKB">
        <authorList>
            <consortium name="EnsemblProtists"/>
        </authorList>
    </citation>
    <scope>IDENTIFICATION</scope>
    <source>
        <strain evidence="5">DAOM BR144</strain>
    </source>
</reference>
<reference evidence="6" key="1">
    <citation type="journal article" date="2010" name="Genome Biol.">
        <title>Genome sequence of the necrotrophic plant pathogen Pythium ultimum reveals original pathogenicity mechanisms and effector repertoire.</title>
        <authorList>
            <person name="Levesque C.A."/>
            <person name="Brouwer H."/>
            <person name="Cano L."/>
            <person name="Hamilton J.P."/>
            <person name="Holt C."/>
            <person name="Huitema E."/>
            <person name="Raffaele S."/>
            <person name="Robideau G.P."/>
            <person name="Thines M."/>
            <person name="Win J."/>
            <person name="Zerillo M.M."/>
            <person name="Beakes G.W."/>
            <person name="Boore J.L."/>
            <person name="Busam D."/>
            <person name="Dumas B."/>
            <person name="Ferriera S."/>
            <person name="Fuerstenberg S.I."/>
            <person name="Gachon C.M."/>
            <person name="Gaulin E."/>
            <person name="Govers F."/>
            <person name="Grenville-Briggs L."/>
            <person name="Horner N."/>
            <person name="Hostetler J."/>
            <person name="Jiang R.H."/>
            <person name="Johnson J."/>
            <person name="Krajaejun T."/>
            <person name="Lin H."/>
            <person name="Meijer H.J."/>
            <person name="Moore B."/>
            <person name="Morris P."/>
            <person name="Phuntmart V."/>
            <person name="Puiu D."/>
            <person name="Shetty J."/>
            <person name="Stajich J.E."/>
            <person name="Tripathy S."/>
            <person name="Wawra S."/>
            <person name="van West P."/>
            <person name="Whitty B.R."/>
            <person name="Coutinho P.M."/>
            <person name="Henrissat B."/>
            <person name="Martin F."/>
            <person name="Thomas P.D."/>
            <person name="Tyler B.M."/>
            <person name="De Vries R.P."/>
            <person name="Kamoun S."/>
            <person name="Yandell M."/>
            <person name="Tisserat N."/>
            <person name="Buell C.R."/>
        </authorList>
    </citation>
    <scope>NUCLEOTIDE SEQUENCE</scope>
    <source>
        <strain evidence="6">DAOM:BR144</strain>
    </source>
</reference>
<sequence>MDLKRKDGADGKRKDPGDLKRLAKFYAADRPPRKRLRTLLEFIKTPPGSAGESGNIAVAVQTLLSGAPKDAETAAAEHINTLQDFWTDPTNASTLFTVVNDCVTELETLYSPHENAFRKLRKKPLEPEDWSEVFEGLEVLIRNNIVLIHEGWNNAGFTVLFTKLLKRDNHALIKKYAFRCLALFTDATRNVQQLSTVSTSYTPPNSNGPNSVMLMSEVDTEADEEEGLRGTAVLPSGSRRKNMHLDLLRESVDFSPYGGGSIMLPDKFMNEGVHVEGWMRPMPTQAEEPVDMLKFIMDLSLEREDPKIVSNPRVSHEARGNRFVFWSELIMKFYMPLLYPKVCIKYKLKDEKDIYGFFHHCPGSFQRVVARWIYKLRMKEECMDVLWSRREFSEIVMETIRQRFAYRDAELVLDAIKFYSGICSGTQYAPEGMKAQMNESSRAMISHVSQLFHPSVVLDDTRMLLHSIELLELISQRKLDDYTSTYLRKFVVSTIDNYTVLREPNNAAVLSAMISVVLHVWMHAAVVSNATGAQVWIELTIAMRRWLVSPNDAKVVGVELVNCWKRELRFTSCLLMYVMDHGQSILKVTAEGTVILPHSGGSAKDSKLIKESSVRQGYIQSSANFLMNAVYNVSDATLLLDRVLHLIPPPTVAALVPYLHYSLFEGLLHHLTVLARALFKGITSRSGMVVSTVLQKASSIFTLNLEGLNVLVPPFVYAVDQIIIQNIWGRAEKSKVKSSDWNKELAAALDVVFSILSLPKRFPNQNFAVDFSLSMTALGILQDLSDYHEEVNDLESSLIARIVMTLAVWNAARCCSELKDEESSDDDIGSLDSPCARFIARDMTEYKQSQDGGKCNEETSPLLKDSADMPGFSFLQRLIHDEECYAQLKAFLAKEENVEGKDLIDFCDAVKRYERTTVPSDRLGQASVIYWEFLTAESGKTIVFPPKVSKDVQSKIQAAQIAIRNREEEKALSGSLFQSAMAHIEYSFENSGLLDKYVAALDQGPAAANGSSSTNGKDPSSSSAGGSSIPPQLGLFDSFSIMELNARISYLALKNRSRDEPTFAISKPRSLTNPERLIESVAAGLGTTRVGALDICRLFLSQAGLLPSPNGDIRAKSYLRLLDNGDKLERSLRHLDKSPVRETMKMGVIYVGRNQQTQQDILKNDRGSAAYERFITQLGWEIELDKHRGFCGGLDSNPKSLSNGKTALYYANSHSEVIFHVITKMPTKESDKQQIDKKRHVGNDYVHIVWSDNDSHEYDPGTITSHFNDVQVVIYPLRKTQKGLFLIQIFSKEKVPLFGPLQSGMVVHQQDLARLVRQTAMNANRVCRSQTMIYVRPYPTRKKLVDEIVERYSVEYKENQLLSMLFTNSPAPGTAALSSSSSGNASGGGNSTE</sequence>
<organism evidence="5 6">
    <name type="scientific">Globisporangium ultimum (strain ATCC 200006 / CBS 805.95 / DAOM BR144)</name>
    <name type="common">Pythium ultimum</name>
    <dbReference type="NCBI Taxonomy" id="431595"/>
    <lineage>
        <taxon>Eukaryota</taxon>
        <taxon>Sar</taxon>
        <taxon>Stramenopiles</taxon>
        <taxon>Oomycota</taxon>
        <taxon>Peronosporomycetes</taxon>
        <taxon>Pythiales</taxon>
        <taxon>Pythiaceae</taxon>
        <taxon>Globisporangium</taxon>
    </lineage>
</organism>
<dbReference type="eggNOG" id="KOG3686">
    <property type="taxonomic scope" value="Eukaryota"/>
</dbReference>
<dbReference type="Gene3D" id="3.40.50.11210">
    <property type="entry name" value="Rap/Ran-GAP"/>
    <property type="match status" value="1"/>
</dbReference>
<dbReference type="InParanoid" id="K3WFE4"/>
<dbReference type="FunFam" id="3.40.50.11210:FF:000001">
    <property type="entry name" value="Ral GTPase-activating protein subunit alpha-1 isoform 1"/>
    <property type="match status" value="1"/>
</dbReference>
<dbReference type="GO" id="GO:0005634">
    <property type="term" value="C:nucleus"/>
    <property type="evidence" value="ECO:0007669"/>
    <property type="project" value="InterPro"/>
</dbReference>
<dbReference type="VEuPathDB" id="FungiDB:PYU1_G003675"/>
<dbReference type="InterPro" id="IPR027107">
    <property type="entry name" value="Tuberin/Ral-act_asu"/>
</dbReference>
<dbReference type="STRING" id="431595.K3WFE4"/>
<evidence type="ECO:0000256" key="2">
    <source>
        <dbReference type="SAM" id="MobiDB-lite"/>
    </source>
</evidence>
<dbReference type="InterPro" id="IPR000331">
    <property type="entry name" value="Rap/Ran_GAP_dom"/>
</dbReference>
<feature type="compositionally biased region" description="Low complexity" evidence="2">
    <location>
        <begin position="1373"/>
        <end position="1384"/>
    </location>
</feature>
<dbReference type="Pfam" id="PF02145">
    <property type="entry name" value="Rap_GAP"/>
    <property type="match status" value="1"/>
</dbReference>
<feature type="domain" description="Rap-GAP" evidence="3">
    <location>
        <begin position="1132"/>
        <end position="1348"/>
    </location>
</feature>
<evidence type="ECO:0008006" key="7">
    <source>
        <dbReference type="Google" id="ProtNLM"/>
    </source>
</evidence>
<dbReference type="SUPFAM" id="SSF111347">
    <property type="entry name" value="Rap/Ran-GAP"/>
    <property type="match status" value="1"/>
</dbReference>
<evidence type="ECO:0000313" key="5">
    <source>
        <dbReference type="EnsemblProtists" id="PYU1_T003685"/>
    </source>
</evidence>
<evidence type="ECO:0000256" key="1">
    <source>
        <dbReference type="ARBA" id="ARBA00022468"/>
    </source>
</evidence>
<name>K3WFE4_GLOUD</name>
<keyword evidence="1" id="KW-0343">GTPase activation</keyword>
<proteinExistence type="predicted"/>
<dbReference type="InterPro" id="IPR035974">
    <property type="entry name" value="Rap/Ran-GAP_sf"/>
</dbReference>
<dbReference type="InterPro" id="IPR036305">
    <property type="entry name" value="RGS_sf"/>
</dbReference>
<feature type="compositionally biased region" description="Polar residues" evidence="2">
    <location>
        <begin position="1009"/>
        <end position="1019"/>
    </location>
</feature>
<reference evidence="6" key="2">
    <citation type="submission" date="2010-04" db="EMBL/GenBank/DDBJ databases">
        <authorList>
            <person name="Buell R."/>
            <person name="Hamilton J."/>
            <person name="Hostetler J."/>
        </authorList>
    </citation>
    <scope>NUCLEOTIDE SEQUENCE [LARGE SCALE GENOMIC DNA]</scope>
    <source>
        <strain evidence="6">DAOM:BR144</strain>
    </source>
</reference>
<dbReference type="Pfam" id="PF00615">
    <property type="entry name" value="RGS"/>
    <property type="match status" value="1"/>
</dbReference>
<protein>
    <recommendedName>
        <fullName evidence="7">Rap-GAP domain-containing protein</fullName>
    </recommendedName>
</protein>
<accession>K3WFE4</accession>
<dbReference type="EnsemblProtists" id="PYU1_T003685">
    <property type="protein sequence ID" value="PYU1_T003685"/>
    <property type="gene ID" value="PYU1_G003675"/>
</dbReference>